<evidence type="ECO:0000313" key="1">
    <source>
        <dbReference type="EMBL" id="MDA2810358.1"/>
    </source>
</evidence>
<reference evidence="1 2" key="1">
    <citation type="submission" date="2023-01" db="EMBL/GenBank/DDBJ databases">
        <title>Draft genome sequence of Nocardiopsis sp. RSe5-2 isolated from halophytes.</title>
        <authorList>
            <person name="Duangmal K."/>
            <person name="Chantavorakit T."/>
        </authorList>
    </citation>
    <scope>NUCLEOTIDE SEQUENCE [LARGE SCALE GENOMIC DNA]</scope>
    <source>
        <strain evidence="1 2">RSe5-2</strain>
    </source>
</reference>
<keyword evidence="2" id="KW-1185">Reference proteome</keyword>
<dbReference type="EMBL" id="JAQFWQ010000013">
    <property type="protein sequence ID" value="MDA2810358.1"/>
    <property type="molecule type" value="Genomic_DNA"/>
</dbReference>
<accession>A0ABT4U083</accession>
<organism evidence="1 2">
    <name type="scientific">Nocardiopsis endophytica</name>
    <dbReference type="NCBI Taxonomy" id="3018445"/>
    <lineage>
        <taxon>Bacteria</taxon>
        <taxon>Bacillati</taxon>
        <taxon>Actinomycetota</taxon>
        <taxon>Actinomycetes</taxon>
        <taxon>Streptosporangiales</taxon>
        <taxon>Nocardiopsidaceae</taxon>
        <taxon>Nocardiopsis</taxon>
    </lineage>
</organism>
<gene>
    <name evidence="1" type="ORF">O4J56_06875</name>
</gene>
<proteinExistence type="predicted"/>
<evidence type="ECO:0000313" key="2">
    <source>
        <dbReference type="Proteomes" id="UP001527866"/>
    </source>
</evidence>
<comment type="caution">
    <text evidence="1">The sequence shown here is derived from an EMBL/GenBank/DDBJ whole genome shotgun (WGS) entry which is preliminary data.</text>
</comment>
<name>A0ABT4U083_9ACTN</name>
<protein>
    <submittedName>
        <fullName evidence="1">Uncharacterized protein</fullName>
    </submittedName>
</protein>
<sequence length="111" mass="12573">MTTITEAPVRRLYTRQADTWITSWPKRDEFATCPECTSFRNLRLHWVQGEEDRSLISCGCGATWHDPNWATPASMALVLANCGAGHDEPGLPEDVPDPVRALVEVQPRRRR</sequence>
<dbReference type="Proteomes" id="UP001527866">
    <property type="component" value="Unassembled WGS sequence"/>
</dbReference>
<dbReference type="RefSeq" id="WP_270684448.1">
    <property type="nucleotide sequence ID" value="NZ_JAQFWQ010000013.1"/>
</dbReference>